<dbReference type="AlphaFoldDB" id="A0A1U7D9S3"/>
<dbReference type="RefSeq" id="WP_076624630.1">
    <property type="nucleotide sequence ID" value="NZ_BMEW01000001.1"/>
</dbReference>
<proteinExistence type="predicted"/>
<dbReference type="STRING" id="1229727.Ga0080559_TMP4115"/>
<evidence type="ECO:0000313" key="2">
    <source>
        <dbReference type="Proteomes" id="UP000186559"/>
    </source>
</evidence>
<dbReference type="EMBL" id="CP014796">
    <property type="protein sequence ID" value="APX24911.1"/>
    <property type="molecule type" value="Genomic_DNA"/>
</dbReference>
<dbReference type="InterPro" id="IPR016888">
    <property type="entry name" value="UCP028498"/>
</dbReference>
<keyword evidence="2" id="KW-1185">Reference proteome</keyword>
<dbReference type="Proteomes" id="UP000186559">
    <property type="component" value="Chromosome"/>
</dbReference>
<dbReference type="OrthoDB" id="162563at2"/>
<dbReference type="Pfam" id="PF10012">
    <property type="entry name" value="DUF2255"/>
    <property type="match status" value="1"/>
</dbReference>
<evidence type="ECO:0000313" key="1">
    <source>
        <dbReference type="EMBL" id="APX24911.1"/>
    </source>
</evidence>
<protein>
    <submittedName>
        <fullName evidence="1">Uncharacterized protein</fullName>
    </submittedName>
</protein>
<sequence>MGWTKQELDTIEDADDFRIAPLREDGVTTGTPTFIWSVVAEGALYVRAYSGTESSWYRAALRERAGRISVAGMTREVTFSPAEPELNDRIDAAYRAKYVSSRYLAPMVSDRARAATVRVDADDND</sequence>
<reference evidence="1 2" key="1">
    <citation type="submission" date="2016-03" db="EMBL/GenBank/DDBJ databases">
        <title>Deep-sea bacteria in the southern Pacific.</title>
        <authorList>
            <person name="Tang K."/>
        </authorList>
    </citation>
    <scope>NUCLEOTIDE SEQUENCE [LARGE SCALE GENOMIC DNA]</scope>
    <source>
        <strain evidence="1 2">JLT2016</strain>
    </source>
</reference>
<gene>
    <name evidence="1" type="ORF">Ga0080559_TMP4115</name>
</gene>
<accession>A0A1U7D9S3</accession>
<name>A0A1U7D9S3_9RHOB</name>
<dbReference type="KEGG" id="tpro:Ga0080559_TMP4115"/>
<organism evidence="1 2">
    <name type="scientific">Salipiger profundus</name>
    <dbReference type="NCBI Taxonomy" id="1229727"/>
    <lineage>
        <taxon>Bacteria</taxon>
        <taxon>Pseudomonadati</taxon>
        <taxon>Pseudomonadota</taxon>
        <taxon>Alphaproteobacteria</taxon>
        <taxon>Rhodobacterales</taxon>
        <taxon>Roseobacteraceae</taxon>
        <taxon>Salipiger</taxon>
    </lineage>
</organism>